<accession>A0ACB8FUI1</accession>
<comment type="caution">
    <text evidence="1">The sequence shown here is derived from an EMBL/GenBank/DDBJ whole genome shotgun (WGS) entry which is preliminary data.</text>
</comment>
<gene>
    <name evidence="1" type="ORF">K3G42_000646</name>
</gene>
<name>A0ACB8FUI1_9SAUR</name>
<evidence type="ECO:0000313" key="1">
    <source>
        <dbReference type="EMBL" id="KAH8010277.1"/>
    </source>
</evidence>
<keyword evidence="2" id="KW-1185">Reference proteome</keyword>
<dbReference type="Proteomes" id="UP000827872">
    <property type="component" value="Linkage Group LG11"/>
</dbReference>
<sequence length="195" mass="22053">MFHLPKFTGPWLHTIQDVGVNDQGSNILDNKRFMLDMLYAHNKKSKDEEVKELEEEAEGKAPAEASEDTVNSLASRISVLQATQQAKDESVKKMEIGNWDNHGSVKAFAERFSSGELAKGSNFPESDFSEKASEKTPLVLAKKESDYIWDQLLANPRELKIKDMDFTDLRDCWWAVPDVMATWMEVFASGEMKGC</sequence>
<dbReference type="EMBL" id="CM037624">
    <property type="protein sequence ID" value="KAH8010277.1"/>
    <property type="molecule type" value="Genomic_DNA"/>
</dbReference>
<reference evidence="1" key="1">
    <citation type="submission" date="2021-08" db="EMBL/GenBank/DDBJ databases">
        <title>The first chromosome-level gecko genome reveals the dynamic sex chromosomes of Neotropical dwarf geckos (Sphaerodactylidae: Sphaerodactylus).</title>
        <authorList>
            <person name="Pinto B.J."/>
            <person name="Keating S.E."/>
            <person name="Gamble T."/>
        </authorList>
    </citation>
    <scope>NUCLEOTIDE SEQUENCE</scope>
    <source>
        <strain evidence="1">TG3544</strain>
    </source>
</reference>
<proteinExistence type="predicted"/>
<protein>
    <submittedName>
        <fullName evidence="1">Uncharacterized protein</fullName>
    </submittedName>
</protein>
<evidence type="ECO:0000313" key="2">
    <source>
        <dbReference type="Proteomes" id="UP000827872"/>
    </source>
</evidence>
<organism evidence="1 2">
    <name type="scientific">Sphaerodactylus townsendi</name>
    <dbReference type="NCBI Taxonomy" id="933632"/>
    <lineage>
        <taxon>Eukaryota</taxon>
        <taxon>Metazoa</taxon>
        <taxon>Chordata</taxon>
        <taxon>Craniata</taxon>
        <taxon>Vertebrata</taxon>
        <taxon>Euteleostomi</taxon>
        <taxon>Lepidosauria</taxon>
        <taxon>Squamata</taxon>
        <taxon>Bifurcata</taxon>
        <taxon>Gekkota</taxon>
        <taxon>Sphaerodactylidae</taxon>
        <taxon>Sphaerodactylus</taxon>
    </lineage>
</organism>